<organism evidence="2 3">
    <name type="scientific">Anabaena cylindrica (strain ATCC 27899 / PCC 7122)</name>
    <dbReference type="NCBI Taxonomy" id="272123"/>
    <lineage>
        <taxon>Bacteria</taxon>
        <taxon>Bacillati</taxon>
        <taxon>Cyanobacteriota</taxon>
        <taxon>Cyanophyceae</taxon>
        <taxon>Nostocales</taxon>
        <taxon>Nostocaceae</taxon>
        <taxon>Anabaena</taxon>
    </lineage>
</organism>
<protein>
    <submittedName>
        <fullName evidence="2">Transposase IS204/IS1001/IS1096/IS1165 family protein</fullName>
    </submittedName>
</protein>
<dbReference type="EMBL" id="CP003659">
    <property type="protein sequence ID" value="AFZ58649.1"/>
    <property type="molecule type" value="Genomic_DNA"/>
</dbReference>
<name>K9ZIQ8_ANACC</name>
<sequence>MVRASCPQIIKDRQDAHPTKLGNLFFDEPVIKDASEALPNFKPLNLKKLGLNEIALIKGKGNYCAVLIDLDTSQLVAILNGRTQEIIKETLMKWGSEVLEQIEEVSIDFTTCISSNQNRQRIKWKFSTTEAFPIFENEFFKHNQLPKSFLSLS</sequence>
<dbReference type="InterPro" id="IPR002560">
    <property type="entry name" value="Transposase_DDE"/>
</dbReference>
<dbReference type="Pfam" id="PF01610">
    <property type="entry name" value="DDE_Tnp_ISL3"/>
    <property type="match status" value="1"/>
</dbReference>
<evidence type="ECO:0000259" key="1">
    <source>
        <dbReference type="Pfam" id="PF01610"/>
    </source>
</evidence>
<dbReference type="AlphaFoldDB" id="K9ZIQ8"/>
<dbReference type="Proteomes" id="UP000010474">
    <property type="component" value="Chromosome"/>
</dbReference>
<keyword evidence="3" id="KW-1185">Reference proteome</keyword>
<dbReference type="KEGG" id="acy:Anacy_3241"/>
<proteinExistence type="predicted"/>
<gene>
    <name evidence="2" type="ordered locus">Anacy_3241</name>
</gene>
<dbReference type="HOGENOM" id="CLU_1709448_0_0_3"/>
<accession>K9ZIQ8</accession>
<evidence type="ECO:0000313" key="2">
    <source>
        <dbReference type="EMBL" id="AFZ58649.1"/>
    </source>
</evidence>
<feature type="domain" description="Transposase IS204/IS1001/IS1096/IS1165 DDE" evidence="1">
    <location>
        <begin position="49"/>
        <end position="111"/>
    </location>
</feature>
<dbReference type="PATRIC" id="fig|272123.3.peg.3533"/>
<evidence type="ECO:0000313" key="3">
    <source>
        <dbReference type="Proteomes" id="UP000010474"/>
    </source>
</evidence>
<reference evidence="3" key="1">
    <citation type="journal article" date="2013" name="Proc. Natl. Acad. Sci. U.S.A.">
        <title>Improving the coverage of the cyanobacterial phylum using diversity-driven genome sequencing.</title>
        <authorList>
            <person name="Shih P.M."/>
            <person name="Wu D."/>
            <person name="Latifi A."/>
            <person name="Axen S.D."/>
            <person name="Fewer D.P."/>
            <person name="Talla E."/>
            <person name="Calteau A."/>
            <person name="Cai F."/>
            <person name="Tandeau de Marsac N."/>
            <person name="Rippka R."/>
            <person name="Herdman M."/>
            <person name="Sivonen K."/>
            <person name="Coursin T."/>
            <person name="Laurent T."/>
            <person name="Goodwin L."/>
            <person name="Nolan M."/>
            <person name="Davenport K.W."/>
            <person name="Han C.S."/>
            <person name="Rubin E.M."/>
            <person name="Eisen J.A."/>
            <person name="Woyke T."/>
            <person name="Gugger M."/>
            <person name="Kerfeld C.A."/>
        </authorList>
    </citation>
    <scope>NUCLEOTIDE SEQUENCE [LARGE SCALE GENOMIC DNA]</scope>
    <source>
        <strain evidence="3">ATCC 27899 / PCC 7122</strain>
    </source>
</reference>
<dbReference type="eggNOG" id="COG3464">
    <property type="taxonomic scope" value="Bacteria"/>
</dbReference>